<evidence type="ECO:0000259" key="5">
    <source>
        <dbReference type="PROSITE" id="PS50865"/>
    </source>
</evidence>
<reference evidence="6" key="1">
    <citation type="submission" date="2020-10" db="EMBL/GenBank/DDBJ databases">
        <authorList>
            <person name="Han B."/>
            <person name="Lu T."/>
            <person name="Zhao Q."/>
            <person name="Huang X."/>
            <person name="Zhao Y."/>
        </authorList>
    </citation>
    <scope>NUCLEOTIDE SEQUENCE</scope>
</reference>
<gene>
    <name evidence="6" type="ORF">NCGR_LOCUS40580</name>
</gene>
<evidence type="ECO:0000256" key="4">
    <source>
        <dbReference type="PROSITE-ProRule" id="PRU00134"/>
    </source>
</evidence>
<accession>A0A811QLL7</accession>
<evidence type="ECO:0000256" key="1">
    <source>
        <dbReference type="ARBA" id="ARBA00022723"/>
    </source>
</evidence>
<feature type="domain" description="MYND-type" evidence="5">
    <location>
        <begin position="274"/>
        <end position="316"/>
    </location>
</feature>
<evidence type="ECO:0000313" key="7">
    <source>
        <dbReference type="Proteomes" id="UP000604825"/>
    </source>
</evidence>
<dbReference type="Gene3D" id="6.10.140.2220">
    <property type="match status" value="1"/>
</dbReference>
<dbReference type="GO" id="GO:0008270">
    <property type="term" value="F:zinc ion binding"/>
    <property type="evidence" value="ECO:0007669"/>
    <property type="project" value="UniProtKB-KW"/>
</dbReference>
<evidence type="ECO:0000256" key="3">
    <source>
        <dbReference type="ARBA" id="ARBA00022833"/>
    </source>
</evidence>
<proteinExistence type="predicted"/>
<keyword evidence="3" id="KW-0862">Zinc</keyword>
<dbReference type="SUPFAM" id="SSF144232">
    <property type="entry name" value="HIT/MYND zinc finger-like"/>
    <property type="match status" value="1"/>
</dbReference>
<evidence type="ECO:0000313" key="6">
    <source>
        <dbReference type="EMBL" id="CAD6257090.1"/>
    </source>
</evidence>
<dbReference type="PROSITE" id="PS50865">
    <property type="entry name" value="ZF_MYND_2"/>
    <property type="match status" value="1"/>
</dbReference>
<dbReference type="Pfam" id="PF01753">
    <property type="entry name" value="zf-MYND"/>
    <property type="match status" value="1"/>
</dbReference>
<keyword evidence="1" id="KW-0479">Metal-binding</keyword>
<comment type="caution">
    <text evidence="6">The sequence shown here is derived from an EMBL/GenBank/DDBJ whole genome shotgun (WGS) entry which is preliminary data.</text>
</comment>
<organism evidence="6 7">
    <name type="scientific">Miscanthus lutarioriparius</name>
    <dbReference type="NCBI Taxonomy" id="422564"/>
    <lineage>
        <taxon>Eukaryota</taxon>
        <taxon>Viridiplantae</taxon>
        <taxon>Streptophyta</taxon>
        <taxon>Embryophyta</taxon>
        <taxon>Tracheophyta</taxon>
        <taxon>Spermatophyta</taxon>
        <taxon>Magnoliopsida</taxon>
        <taxon>Liliopsida</taxon>
        <taxon>Poales</taxon>
        <taxon>Poaceae</taxon>
        <taxon>PACMAD clade</taxon>
        <taxon>Panicoideae</taxon>
        <taxon>Andropogonodae</taxon>
        <taxon>Andropogoneae</taxon>
        <taxon>Saccharinae</taxon>
        <taxon>Miscanthus</taxon>
    </lineage>
</organism>
<dbReference type="InterPro" id="IPR011990">
    <property type="entry name" value="TPR-like_helical_dom_sf"/>
</dbReference>
<dbReference type="OrthoDB" id="432970at2759"/>
<dbReference type="InterPro" id="IPR057136">
    <property type="entry name" value="At2g35280_TPR_dom"/>
</dbReference>
<keyword evidence="7" id="KW-1185">Reference proteome</keyword>
<protein>
    <recommendedName>
        <fullName evidence="5">MYND-type domain-containing protein</fullName>
    </recommendedName>
</protein>
<dbReference type="EMBL" id="CAJGYO010000010">
    <property type="protein sequence ID" value="CAD6257090.1"/>
    <property type="molecule type" value="Genomic_DNA"/>
</dbReference>
<dbReference type="InterPro" id="IPR036047">
    <property type="entry name" value="F-box-like_dom_sf"/>
</dbReference>
<dbReference type="Pfam" id="PF23310">
    <property type="entry name" value="TPR_27"/>
    <property type="match status" value="1"/>
</dbReference>
<evidence type="ECO:0000256" key="2">
    <source>
        <dbReference type="ARBA" id="ARBA00022771"/>
    </source>
</evidence>
<name>A0A811QLL7_9POAL</name>
<dbReference type="Proteomes" id="UP000604825">
    <property type="component" value="Unassembled WGS sequence"/>
</dbReference>
<dbReference type="PANTHER" id="PTHR46758:SF4">
    <property type="entry name" value="MYND FINGER FAMILY PROTEIN, EXPRESSED"/>
    <property type="match status" value="1"/>
</dbReference>
<keyword evidence="2 4" id="KW-0863">Zinc-finger</keyword>
<dbReference type="PANTHER" id="PTHR46758">
    <property type="entry name" value="MYND DOMAIN-CONTAINING"/>
    <property type="match status" value="1"/>
</dbReference>
<dbReference type="AlphaFoldDB" id="A0A811QLL7"/>
<dbReference type="InterPro" id="IPR002893">
    <property type="entry name" value="Znf_MYND"/>
</dbReference>
<dbReference type="Gene3D" id="1.25.40.10">
    <property type="entry name" value="Tetratricopeptide repeat domain"/>
    <property type="match status" value="1"/>
</dbReference>
<dbReference type="SUPFAM" id="SSF81901">
    <property type="entry name" value="HCP-like"/>
    <property type="match status" value="1"/>
</dbReference>
<dbReference type="InterPro" id="IPR044508">
    <property type="entry name" value="At5g50450/At1g67340-like"/>
</dbReference>
<dbReference type="SUPFAM" id="SSF81383">
    <property type="entry name" value="F-box domain"/>
    <property type="match status" value="1"/>
</dbReference>
<sequence>MRKPTTRSGLNKGSCGNSKAATLPAKQKVVSGHRGVVVDAFDCLPDDLVLAVLAGLAARAGCPADLAAAALPCRRFRDLAAHPAVLSRASAAAVAVPAGRWSDSAHRFLRRCAAAGNLHACYFLGMVRFYCIGSRATGAALLARAAAGGHAAALYALAVVQFNGSGGDKADKDPRAGVALCARAAWLGHVPALRELGHCLQDGYGARRDAAAGRHFLLHAAARELVSSSLHRRRNGEEEEDAASRFMVEWWALAAKTGGGEGDCNDADVRLCSHPRCGRRETRRQEFRRCSACWSAIYCSRACQALDWKRVHRAQCAAAASRWPAAAGNAQ</sequence>